<evidence type="ECO:0000313" key="1">
    <source>
        <dbReference type="EMBL" id="KAK6796234.1"/>
    </source>
</evidence>
<name>A0AAN8U0K8_SOLBU</name>
<evidence type="ECO:0000313" key="2">
    <source>
        <dbReference type="Proteomes" id="UP001371456"/>
    </source>
</evidence>
<organism evidence="1 2">
    <name type="scientific">Solanum bulbocastanum</name>
    <name type="common">Wild potato</name>
    <dbReference type="NCBI Taxonomy" id="147425"/>
    <lineage>
        <taxon>Eukaryota</taxon>
        <taxon>Viridiplantae</taxon>
        <taxon>Streptophyta</taxon>
        <taxon>Embryophyta</taxon>
        <taxon>Tracheophyta</taxon>
        <taxon>Spermatophyta</taxon>
        <taxon>Magnoliopsida</taxon>
        <taxon>eudicotyledons</taxon>
        <taxon>Gunneridae</taxon>
        <taxon>Pentapetalae</taxon>
        <taxon>asterids</taxon>
        <taxon>lamiids</taxon>
        <taxon>Solanales</taxon>
        <taxon>Solanaceae</taxon>
        <taxon>Solanoideae</taxon>
        <taxon>Solaneae</taxon>
        <taxon>Solanum</taxon>
    </lineage>
</organism>
<keyword evidence="2" id="KW-1185">Reference proteome</keyword>
<accession>A0AAN8U0K8</accession>
<sequence>MRPPDGMARGRKRKEVTKLVVTPTRKECVNLEYPQGMEVNQRSEPMEQ</sequence>
<proteinExistence type="predicted"/>
<reference evidence="1 2" key="1">
    <citation type="submission" date="2024-02" db="EMBL/GenBank/DDBJ databases">
        <title>de novo genome assembly of Solanum bulbocastanum strain 11H21.</title>
        <authorList>
            <person name="Hosaka A.J."/>
        </authorList>
    </citation>
    <scope>NUCLEOTIDE SEQUENCE [LARGE SCALE GENOMIC DNA]</scope>
    <source>
        <tissue evidence="1">Young leaves</tissue>
    </source>
</reference>
<dbReference type="AlphaFoldDB" id="A0AAN8U0K8"/>
<protein>
    <submittedName>
        <fullName evidence="1">Uncharacterized protein</fullName>
    </submittedName>
</protein>
<comment type="caution">
    <text evidence="1">The sequence shown here is derived from an EMBL/GenBank/DDBJ whole genome shotgun (WGS) entry which is preliminary data.</text>
</comment>
<dbReference type="EMBL" id="JBANQN010000002">
    <property type="protein sequence ID" value="KAK6796234.1"/>
    <property type="molecule type" value="Genomic_DNA"/>
</dbReference>
<gene>
    <name evidence="1" type="ORF">RDI58_003935</name>
</gene>
<dbReference type="Proteomes" id="UP001371456">
    <property type="component" value="Unassembled WGS sequence"/>
</dbReference>